<proteinExistence type="predicted"/>
<dbReference type="EMBL" id="CP115542">
    <property type="protein sequence ID" value="WNH54794.1"/>
    <property type="molecule type" value="Genomic_DNA"/>
</dbReference>
<protein>
    <submittedName>
        <fullName evidence="1">Uncharacterized protein</fullName>
    </submittedName>
</protein>
<dbReference type="RefSeq" id="WP_311193871.1">
    <property type="nucleotide sequence ID" value="NZ_CP115542.1"/>
</dbReference>
<accession>A0ABY9YX83</accession>
<sequence>MYAAFVTAVFAMMATVMINVAIKYDSRTETMREGRIRAEQARIAEGIIAFTDERGRPPSSLDELVATVGFEQLRSSRNEWQKYQMSGLLNDGTWRFERAASWTAIRKDGAVGYASENSCGSGGLSDAASWCGSPGSVWHRVETRERFSDEIAQEKYRQRRTLQLLADYWTTRQAFPRTGVGGQTLATGQLLPLPVLVGYSGTAATCTGVYTWMGLPFDCAALFDVWGNPVGYQFQNDRYVLLASEAPFSTADGQRVIVASPLNIQG</sequence>
<keyword evidence="2" id="KW-1185">Reference proteome</keyword>
<keyword evidence="1" id="KW-0614">Plasmid</keyword>
<reference evidence="1 2" key="1">
    <citation type="submission" date="2022-12" db="EMBL/GenBank/DDBJ databases">
        <title>Two new species, Stenotrophomonas aracearum and Stenotrophomonas oahuensis, isolated from Anthurium (Araceae family) in Hawaii.</title>
        <authorList>
            <person name="Chunag S.C."/>
            <person name="Dobhal S."/>
            <person name="Alvarez A."/>
            <person name="Arif M."/>
        </authorList>
    </citation>
    <scope>NUCLEOTIDE SEQUENCE [LARGE SCALE GENOMIC DNA]</scope>
    <source>
        <strain evidence="1 2">A5586</strain>
        <plasmid evidence="1 2">pST01</plasmid>
    </source>
</reference>
<dbReference type="Proteomes" id="UP001302072">
    <property type="component" value="Plasmid pST01"/>
</dbReference>
<gene>
    <name evidence="1" type="ORF">PDM29_20840</name>
</gene>
<evidence type="ECO:0000313" key="1">
    <source>
        <dbReference type="EMBL" id="WNH54794.1"/>
    </source>
</evidence>
<evidence type="ECO:0000313" key="2">
    <source>
        <dbReference type="Proteomes" id="UP001302072"/>
    </source>
</evidence>
<organism evidence="1 2">
    <name type="scientific">Stenotrophomonas oahuensis</name>
    <dbReference type="NCBI Taxonomy" id="3003271"/>
    <lineage>
        <taxon>Bacteria</taxon>
        <taxon>Pseudomonadati</taxon>
        <taxon>Pseudomonadota</taxon>
        <taxon>Gammaproteobacteria</taxon>
        <taxon>Lysobacterales</taxon>
        <taxon>Lysobacteraceae</taxon>
        <taxon>Stenotrophomonas</taxon>
    </lineage>
</organism>
<name>A0ABY9YX83_9GAMM</name>
<geneLocation type="plasmid" evidence="1 2">
    <name>pST01</name>
</geneLocation>